<protein>
    <submittedName>
        <fullName evidence="1">Uncharacterized protein</fullName>
    </submittedName>
</protein>
<evidence type="ECO:0000313" key="1">
    <source>
        <dbReference type="EMBL" id="EEG29136.1"/>
    </source>
</evidence>
<name>C0EH49_9FIRM</name>
<keyword evidence="2" id="KW-1185">Reference proteome</keyword>
<comment type="caution">
    <text evidence="1">The sequence shown here is derived from an EMBL/GenBank/DDBJ whole genome shotgun (WGS) entry which is preliminary data.</text>
</comment>
<proteinExistence type="predicted"/>
<accession>C0EH49</accession>
<dbReference type="EMBL" id="ACEC01000115">
    <property type="protein sequence ID" value="EEG29136.1"/>
    <property type="molecule type" value="Genomic_DNA"/>
</dbReference>
<gene>
    <name evidence="1" type="ORF">CLOSTMETH_03249</name>
</gene>
<dbReference type="Proteomes" id="UP000003340">
    <property type="component" value="Unassembled WGS sequence"/>
</dbReference>
<dbReference type="HOGENOM" id="CLU_3231840_0_0_9"/>
<dbReference type="AlphaFoldDB" id="C0EH49"/>
<sequence length="43" mass="5225">MWGEKSVLEKKTGMLYNKNIKHNVEGYTNVREYDGYNWLCQKR</sequence>
<evidence type="ECO:0000313" key="2">
    <source>
        <dbReference type="Proteomes" id="UP000003340"/>
    </source>
</evidence>
<reference evidence="1 2" key="1">
    <citation type="submission" date="2009-01" db="EMBL/GenBank/DDBJ databases">
        <authorList>
            <person name="Fulton L."/>
            <person name="Clifton S."/>
            <person name="Fulton B."/>
            <person name="Xu J."/>
            <person name="Minx P."/>
            <person name="Pepin K.H."/>
            <person name="Johnson M."/>
            <person name="Bhonagiri V."/>
            <person name="Nash W.E."/>
            <person name="Mardis E.R."/>
            <person name="Wilson R.K."/>
        </authorList>
    </citation>
    <scope>NUCLEOTIDE SEQUENCE [LARGE SCALE GENOMIC DNA]</scope>
    <source>
        <strain evidence="1 2">DSM 5476</strain>
    </source>
</reference>
<organism evidence="1 2">
    <name type="scientific">[Clostridium] methylpentosum DSM 5476</name>
    <dbReference type="NCBI Taxonomy" id="537013"/>
    <lineage>
        <taxon>Bacteria</taxon>
        <taxon>Bacillati</taxon>
        <taxon>Bacillota</taxon>
        <taxon>Clostridia</taxon>
        <taxon>Eubacteriales</taxon>
        <taxon>Oscillospiraceae</taxon>
        <taxon>Oscillospiraceae incertae sedis</taxon>
    </lineage>
</organism>
<reference evidence="1 2" key="2">
    <citation type="submission" date="2009-02" db="EMBL/GenBank/DDBJ databases">
        <title>Draft genome sequence of Clostridium methylpentosum (DSM 5476).</title>
        <authorList>
            <person name="Sudarsanam P."/>
            <person name="Ley R."/>
            <person name="Guruge J."/>
            <person name="Turnbaugh P.J."/>
            <person name="Mahowald M."/>
            <person name="Liep D."/>
            <person name="Gordon J."/>
        </authorList>
    </citation>
    <scope>NUCLEOTIDE SEQUENCE [LARGE SCALE GENOMIC DNA]</scope>
    <source>
        <strain evidence="1 2">DSM 5476</strain>
    </source>
</reference>